<dbReference type="AlphaFoldDB" id="A0A183DBG7"/>
<evidence type="ECO:0000313" key="1">
    <source>
        <dbReference type="EMBL" id="VDK53248.1"/>
    </source>
</evidence>
<organism evidence="3">
    <name type="scientific">Gongylonema pulchrum</name>
    <dbReference type="NCBI Taxonomy" id="637853"/>
    <lineage>
        <taxon>Eukaryota</taxon>
        <taxon>Metazoa</taxon>
        <taxon>Ecdysozoa</taxon>
        <taxon>Nematoda</taxon>
        <taxon>Chromadorea</taxon>
        <taxon>Rhabditida</taxon>
        <taxon>Spirurina</taxon>
        <taxon>Spiruromorpha</taxon>
        <taxon>Spiruroidea</taxon>
        <taxon>Gongylonematidae</taxon>
        <taxon>Gongylonema</taxon>
    </lineage>
</organism>
<reference evidence="1 2" key="2">
    <citation type="submission" date="2018-11" db="EMBL/GenBank/DDBJ databases">
        <authorList>
            <consortium name="Pathogen Informatics"/>
        </authorList>
    </citation>
    <scope>NUCLEOTIDE SEQUENCE [LARGE SCALE GENOMIC DNA]</scope>
</reference>
<reference evidence="3" key="1">
    <citation type="submission" date="2016-06" db="UniProtKB">
        <authorList>
            <consortium name="WormBaseParasite"/>
        </authorList>
    </citation>
    <scope>IDENTIFICATION</scope>
</reference>
<dbReference type="Pfam" id="PF13344">
    <property type="entry name" value="Hydrolase_6"/>
    <property type="match status" value="1"/>
</dbReference>
<keyword evidence="2" id="KW-1185">Reference proteome</keyword>
<gene>
    <name evidence="1" type="ORF">GPUH_LOCUS6057</name>
</gene>
<sequence length="109" mass="12171">MSKVEAVAGHQLLSSFQTFLFDADGVLWLGDTPLPGKSVFITTNNSTKTLEDYVKKCRELGFDMVPVDHILSPAKVLAYQLSREKSDLPVYLVGSAGLQVSYFFFQRYS</sequence>
<dbReference type="PANTHER" id="PTHR19288:SF93">
    <property type="entry name" value="FI11325P-RELATED"/>
    <property type="match status" value="1"/>
</dbReference>
<proteinExistence type="predicted"/>
<evidence type="ECO:0000313" key="3">
    <source>
        <dbReference type="WBParaSite" id="GPUH_0000606601-mRNA-1"/>
    </source>
</evidence>
<protein>
    <submittedName>
        <fullName evidence="3">4-nitrophenylphosphatase</fullName>
    </submittedName>
</protein>
<name>A0A183DBG7_9BILA</name>
<evidence type="ECO:0000313" key="2">
    <source>
        <dbReference type="Proteomes" id="UP000271098"/>
    </source>
</evidence>
<dbReference type="GO" id="GO:0016791">
    <property type="term" value="F:phosphatase activity"/>
    <property type="evidence" value="ECO:0007669"/>
    <property type="project" value="TreeGrafter"/>
</dbReference>
<dbReference type="InterPro" id="IPR036412">
    <property type="entry name" value="HAD-like_sf"/>
</dbReference>
<dbReference type="Gene3D" id="3.40.50.1000">
    <property type="entry name" value="HAD superfamily/HAD-like"/>
    <property type="match status" value="1"/>
</dbReference>
<dbReference type="GO" id="GO:0005737">
    <property type="term" value="C:cytoplasm"/>
    <property type="evidence" value="ECO:0007669"/>
    <property type="project" value="TreeGrafter"/>
</dbReference>
<dbReference type="EMBL" id="UYRT01013652">
    <property type="protein sequence ID" value="VDK53248.1"/>
    <property type="molecule type" value="Genomic_DNA"/>
</dbReference>
<dbReference type="SUPFAM" id="SSF56784">
    <property type="entry name" value="HAD-like"/>
    <property type="match status" value="1"/>
</dbReference>
<dbReference type="InterPro" id="IPR023214">
    <property type="entry name" value="HAD_sf"/>
</dbReference>
<dbReference type="WBParaSite" id="GPUH_0000606601-mRNA-1">
    <property type="protein sequence ID" value="GPUH_0000606601-mRNA-1"/>
    <property type="gene ID" value="GPUH_0000606601"/>
</dbReference>
<dbReference type="InterPro" id="IPR006357">
    <property type="entry name" value="HAD-SF_hydro_IIA"/>
</dbReference>
<dbReference type="OrthoDB" id="413953at2759"/>
<accession>A0A183DBG7</accession>
<dbReference type="Proteomes" id="UP000271098">
    <property type="component" value="Unassembled WGS sequence"/>
</dbReference>
<dbReference type="PANTHER" id="PTHR19288">
    <property type="entry name" value="4-NITROPHENYLPHOSPHATASE-RELATED"/>
    <property type="match status" value="1"/>
</dbReference>